<dbReference type="RefSeq" id="WP_068768480.1">
    <property type="nucleotide sequence ID" value="NZ_CP109796.1"/>
</dbReference>
<dbReference type="Proteomes" id="UP000078486">
    <property type="component" value="Unassembled WGS sequence"/>
</dbReference>
<comment type="caution">
    <text evidence="1">The sequence shown here is derived from an EMBL/GenBank/DDBJ whole genome shotgun (WGS) entry which is preliminary data.</text>
</comment>
<dbReference type="InterPro" id="IPR004375">
    <property type="entry name" value="NanQ/TabA/YiaL"/>
</dbReference>
<name>A0A178IQ16_9BACT</name>
<proteinExistence type="predicted"/>
<sequence>MAIFGSIDTVRAQTAATGTFKTAFAYIDECSRPGTAARKLLDSLEAGKSDRVELSGGVFAMPQVYMSKSPRTAGFYESHRKYIDVQAVIVGEEVIEVADVADLKVKEDRTPASDVLIYEQYDNGAAVRLHAGEAAVLWPVDGHMPCIAVQGSALIRKVVVKVPVE</sequence>
<protein>
    <recommendedName>
        <fullName evidence="3">YhcH/YjgK/YiaL family protein</fullName>
    </recommendedName>
</protein>
<reference evidence="1 2" key="1">
    <citation type="submission" date="2016-01" db="EMBL/GenBank/DDBJ databases">
        <title>High potential of lignocellulose degradation of a new Verrucomicrobia species.</title>
        <authorList>
            <person name="Wang Y."/>
            <person name="Shi Y."/>
            <person name="Qiu Z."/>
            <person name="Liu S."/>
            <person name="Yang H."/>
        </authorList>
    </citation>
    <scope>NUCLEOTIDE SEQUENCE [LARGE SCALE GENOMIC DNA]</scope>
    <source>
        <strain evidence="1 2">TSB47</strain>
    </source>
</reference>
<organism evidence="1 2">
    <name type="scientific">Termitidicoccus mucosus</name>
    <dbReference type="NCBI Taxonomy" id="1184151"/>
    <lineage>
        <taxon>Bacteria</taxon>
        <taxon>Pseudomonadati</taxon>
        <taxon>Verrucomicrobiota</taxon>
        <taxon>Opitutia</taxon>
        <taxon>Opitutales</taxon>
        <taxon>Opitutaceae</taxon>
        <taxon>Termitidicoccus</taxon>
    </lineage>
</organism>
<dbReference type="STRING" id="1184151.AW736_01315"/>
<keyword evidence="2" id="KW-1185">Reference proteome</keyword>
<dbReference type="NCBIfam" id="TIGR00022">
    <property type="entry name" value="YhcH/YjgK/YiaL family protein"/>
    <property type="match status" value="1"/>
</dbReference>
<dbReference type="PANTHER" id="PTHR34986">
    <property type="entry name" value="EVOLVED BETA-GALACTOSIDASE SUBUNIT BETA"/>
    <property type="match status" value="1"/>
</dbReference>
<dbReference type="OrthoDB" id="9792756at2"/>
<dbReference type="AlphaFoldDB" id="A0A178IQ16"/>
<dbReference type="SUPFAM" id="SSF51197">
    <property type="entry name" value="Clavaminate synthase-like"/>
    <property type="match status" value="1"/>
</dbReference>
<dbReference type="InterPro" id="IPR037012">
    <property type="entry name" value="NanQ/TabA/YiaL_sf"/>
</dbReference>
<evidence type="ECO:0000313" key="2">
    <source>
        <dbReference type="Proteomes" id="UP000078486"/>
    </source>
</evidence>
<dbReference type="GO" id="GO:0005829">
    <property type="term" value="C:cytosol"/>
    <property type="evidence" value="ECO:0007669"/>
    <property type="project" value="TreeGrafter"/>
</dbReference>
<evidence type="ECO:0000313" key="1">
    <source>
        <dbReference type="EMBL" id="OAM91801.1"/>
    </source>
</evidence>
<gene>
    <name evidence="1" type="ORF">AW736_01315</name>
</gene>
<evidence type="ECO:0008006" key="3">
    <source>
        <dbReference type="Google" id="ProtNLM"/>
    </source>
</evidence>
<dbReference type="Pfam" id="PF04074">
    <property type="entry name" value="DUF386"/>
    <property type="match status" value="1"/>
</dbReference>
<accession>A0A178IQ16</accession>
<dbReference type="Gene3D" id="2.60.120.370">
    <property type="entry name" value="YhcH/YjgK/YiaL"/>
    <property type="match status" value="1"/>
</dbReference>
<dbReference type="EMBL" id="LRRQ01000014">
    <property type="protein sequence ID" value="OAM91801.1"/>
    <property type="molecule type" value="Genomic_DNA"/>
</dbReference>
<dbReference type="PANTHER" id="PTHR34986:SF1">
    <property type="entry name" value="PROTEIN YIAL"/>
    <property type="match status" value="1"/>
</dbReference>